<keyword evidence="2" id="KW-0378">Hydrolase</keyword>
<feature type="domain" description="HD-GYP" evidence="1">
    <location>
        <begin position="116"/>
        <end position="312"/>
    </location>
</feature>
<dbReference type="InterPro" id="IPR003607">
    <property type="entry name" value="HD/PDEase_dom"/>
</dbReference>
<dbReference type="EMBL" id="JBCITM010000004">
    <property type="protein sequence ID" value="MEN1760010.1"/>
    <property type="molecule type" value="Genomic_DNA"/>
</dbReference>
<dbReference type="Proteomes" id="UP001407405">
    <property type="component" value="Unassembled WGS sequence"/>
</dbReference>
<dbReference type="InterPro" id="IPR037522">
    <property type="entry name" value="HD_GYP_dom"/>
</dbReference>
<keyword evidence="3" id="KW-1185">Reference proteome</keyword>
<dbReference type="PANTHER" id="PTHR43155:SF2">
    <property type="entry name" value="CYCLIC DI-GMP PHOSPHODIESTERASE PA4108"/>
    <property type="match status" value="1"/>
</dbReference>
<proteinExistence type="predicted"/>
<dbReference type="Gene3D" id="1.10.3210.10">
    <property type="entry name" value="Hypothetical protein af1432"/>
    <property type="match status" value="1"/>
</dbReference>
<evidence type="ECO:0000259" key="1">
    <source>
        <dbReference type="PROSITE" id="PS51832"/>
    </source>
</evidence>
<gene>
    <name evidence="2" type="ORF">AAIG11_05980</name>
</gene>
<sequence>MKKLYLAQIPNGEPLHEDLFNSNGAILVPKGKIMTPRLRQQLLRSNIEYFWLDATGFNEVDHYLEHFEMETVKEIEEVRKVYTESVKSISNEFERMRKIGNLDKKVIEETAHELVESIGRHQQVYLGLEGIRRKDFYTYIHSIDVAVFMIVLGKSLKLDRKQQERAAMSGLLHDIGKTRIHDNILLKPTRLTDEEMRVMQEHSRIGHEILTKELRYPADIACAALEHHERMDGTGYPHGVTWEKLHLHSKMAAVCDIYDAITGERVYKKAMLPHEAVEFLMTIVDKHLDRSLTTQFVRNISVYPLGTRVTLNNQEEGIVVRLHDGYPTRPVVKVPRKGTVRDLLIEQTIMIERVHDPREAAVG</sequence>
<protein>
    <submittedName>
        <fullName evidence="2">HD-GYP domain-containing protein</fullName>
        <ecNumber evidence="2">3.1.4.-</ecNumber>
    </submittedName>
</protein>
<dbReference type="SMART" id="SM00471">
    <property type="entry name" value="HDc"/>
    <property type="match status" value="1"/>
</dbReference>
<dbReference type="GO" id="GO:0016787">
    <property type="term" value="F:hydrolase activity"/>
    <property type="evidence" value="ECO:0007669"/>
    <property type="project" value="UniProtKB-KW"/>
</dbReference>
<dbReference type="PANTHER" id="PTHR43155">
    <property type="entry name" value="CYCLIC DI-GMP PHOSPHODIESTERASE PA4108-RELATED"/>
    <property type="match status" value="1"/>
</dbReference>
<dbReference type="SUPFAM" id="SSF109604">
    <property type="entry name" value="HD-domain/PDEase-like"/>
    <property type="match status" value="1"/>
</dbReference>
<dbReference type="CDD" id="cd00077">
    <property type="entry name" value="HDc"/>
    <property type="match status" value="1"/>
</dbReference>
<dbReference type="PROSITE" id="PS51832">
    <property type="entry name" value="HD_GYP"/>
    <property type="match status" value="1"/>
</dbReference>
<dbReference type="InterPro" id="IPR006675">
    <property type="entry name" value="HDIG_dom"/>
</dbReference>
<dbReference type="RefSeq" id="WP_343185333.1">
    <property type="nucleotide sequence ID" value="NZ_JBCITM010000004.1"/>
</dbReference>
<dbReference type="EC" id="3.1.4.-" evidence="2"/>
<evidence type="ECO:0000313" key="2">
    <source>
        <dbReference type="EMBL" id="MEN1760010.1"/>
    </source>
</evidence>
<dbReference type="NCBIfam" id="TIGR00277">
    <property type="entry name" value="HDIG"/>
    <property type="match status" value="1"/>
</dbReference>
<reference evidence="2 3" key="1">
    <citation type="submission" date="2024-04" db="EMBL/GenBank/DDBJ databases">
        <title>Genome sequencing and metabolic network reconstruction of aminoacids and betaine degradation by Anoxynatronum sibiricum.</title>
        <authorList>
            <person name="Detkova E.N."/>
            <person name="Boltjanskaja Y.V."/>
            <person name="Mardanov A.V."/>
            <person name="Kevbrin V."/>
        </authorList>
    </citation>
    <scope>NUCLEOTIDE SEQUENCE [LARGE SCALE GENOMIC DNA]</scope>
    <source>
        <strain evidence="2 3">Z-7981</strain>
    </source>
</reference>
<accession>A0ABU9VS77</accession>
<name>A0ABU9VS77_9CLOT</name>
<evidence type="ECO:0000313" key="3">
    <source>
        <dbReference type="Proteomes" id="UP001407405"/>
    </source>
</evidence>
<organism evidence="2 3">
    <name type="scientific">Anoxynatronum sibiricum</name>
    <dbReference type="NCBI Taxonomy" id="210623"/>
    <lineage>
        <taxon>Bacteria</taxon>
        <taxon>Bacillati</taxon>
        <taxon>Bacillota</taxon>
        <taxon>Clostridia</taxon>
        <taxon>Eubacteriales</taxon>
        <taxon>Clostridiaceae</taxon>
        <taxon>Anoxynatronum</taxon>
    </lineage>
</organism>
<dbReference type="Pfam" id="PF13487">
    <property type="entry name" value="HD_5"/>
    <property type="match status" value="1"/>
</dbReference>
<comment type="caution">
    <text evidence="2">The sequence shown here is derived from an EMBL/GenBank/DDBJ whole genome shotgun (WGS) entry which is preliminary data.</text>
</comment>